<dbReference type="PANTHER" id="PTHR32295:SF45">
    <property type="entry name" value="PROTEIN IQ-DOMAIN 19"/>
    <property type="match status" value="1"/>
</dbReference>
<dbReference type="GO" id="GO:0005516">
    <property type="term" value="F:calmodulin binding"/>
    <property type="evidence" value="ECO:0007669"/>
    <property type="project" value="UniProtKB-KW"/>
</dbReference>
<evidence type="ECO:0000313" key="7">
    <source>
        <dbReference type="Proteomes" id="UP000596660"/>
    </source>
</evidence>
<feature type="compositionally biased region" description="Polar residues" evidence="4">
    <location>
        <begin position="31"/>
        <end position="41"/>
    </location>
</feature>
<feature type="region of interest" description="Disordered" evidence="4">
    <location>
        <begin position="1"/>
        <end position="67"/>
    </location>
</feature>
<dbReference type="PROSITE" id="PS50096">
    <property type="entry name" value="IQ"/>
    <property type="match status" value="2"/>
</dbReference>
<feature type="region of interest" description="Disordered" evidence="4">
    <location>
        <begin position="303"/>
        <end position="356"/>
    </location>
</feature>
<comment type="subunit">
    <text evidence="3">Binds to multiple calmodulin (CaM) in the presence of Ca(2+) and CaM-like proteins.</text>
</comment>
<feature type="compositionally biased region" description="Basic and acidic residues" evidence="4">
    <location>
        <begin position="1"/>
        <end position="10"/>
    </location>
</feature>
<evidence type="ECO:0000256" key="4">
    <source>
        <dbReference type="SAM" id="MobiDB-lite"/>
    </source>
</evidence>
<organism evidence="6 7">
    <name type="scientific">Chenopodium quinoa</name>
    <name type="common">Quinoa</name>
    <dbReference type="NCBI Taxonomy" id="63459"/>
    <lineage>
        <taxon>Eukaryota</taxon>
        <taxon>Viridiplantae</taxon>
        <taxon>Streptophyta</taxon>
        <taxon>Embryophyta</taxon>
        <taxon>Tracheophyta</taxon>
        <taxon>Spermatophyta</taxon>
        <taxon>Magnoliopsida</taxon>
        <taxon>eudicotyledons</taxon>
        <taxon>Gunneridae</taxon>
        <taxon>Pentapetalae</taxon>
        <taxon>Caryophyllales</taxon>
        <taxon>Chenopodiaceae</taxon>
        <taxon>Chenopodioideae</taxon>
        <taxon>Atripliceae</taxon>
        <taxon>Chenopodium</taxon>
    </lineage>
</organism>
<dbReference type="SMART" id="SM00015">
    <property type="entry name" value="IQ"/>
    <property type="match status" value="2"/>
</dbReference>
<evidence type="ECO:0000256" key="1">
    <source>
        <dbReference type="ARBA" id="ARBA00022860"/>
    </source>
</evidence>
<evidence type="ECO:0000259" key="5">
    <source>
        <dbReference type="Pfam" id="PF13178"/>
    </source>
</evidence>
<proteinExistence type="inferred from homology"/>
<feature type="domain" description="DUF4005" evidence="5">
    <location>
        <begin position="261"/>
        <end position="337"/>
    </location>
</feature>
<evidence type="ECO:0000256" key="3">
    <source>
        <dbReference type="ARBA" id="ARBA00024378"/>
    </source>
</evidence>
<dbReference type="InterPro" id="IPR025064">
    <property type="entry name" value="DUF4005"/>
</dbReference>
<evidence type="ECO:0000256" key="2">
    <source>
        <dbReference type="ARBA" id="ARBA00024341"/>
    </source>
</evidence>
<reference evidence="6" key="1">
    <citation type="journal article" date="2017" name="Nature">
        <title>The genome of Chenopodium quinoa.</title>
        <authorList>
            <person name="Jarvis D.E."/>
            <person name="Ho Y.S."/>
            <person name="Lightfoot D.J."/>
            <person name="Schmoeckel S.M."/>
            <person name="Li B."/>
            <person name="Borm T.J.A."/>
            <person name="Ohyanagi H."/>
            <person name="Mineta K."/>
            <person name="Michell C.T."/>
            <person name="Saber N."/>
            <person name="Kharbatia N.M."/>
            <person name="Rupper R.R."/>
            <person name="Sharp A.R."/>
            <person name="Dally N."/>
            <person name="Boughton B.A."/>
            <person name="Woo Y.H."/>
            <person name="Gao G."/>
            <person name="Schijlen E.G.W.M."/>
            <person name="Guo X."/>
            <person name="Momin A.A."/>
            <person name="Negrao S."/>
            <person name="Al-Babili S."/>
            <person name="Gehring C."/>
            <person name="Roessner U."/>
            <person name="Jung C."/>
            <person name="Murphy K."/>
            <person name="Arold S.T."/>
            <person name="Gojobori T."/>
            <person name="van der Linden C.G."/>
            <person name="van Loo E.N."/>
            <person name="Jellen E.N."/>
            <person name="Maughan P.J."/>
            <person name="Tester M."/>
        </authorList>
    </citation>
    <scope>NUCLEOTIDE SEQUENCE [LARGE SCALE GENOMIC DNA]</scope>
    <source>
        <strain evidence="6">cv. PI 614886</strain>
    </source>
</reference>
<dbReference type="InterPro" id="IPR000048">
    <property type="entry name" value="IQ_motif_EF-hand-BS"/>
</dbReference>
<name>A0A803NCA7_CHEQI</name>
<comment type="similarity">
    <text evidence="2">Belongs to the IQD family.</text>
</comment>
<dbReference type="Proteomes" id="UP000596660">
    <property type="component" value="Unplaced"/>
</dbReference>
<accession>A0A803NCA7</accession>
<sequence length="437" mass="48717">KDKGSGKDQKCIGSNNSNSNTINQDAKDQNSADAANVQKSEVLQMGSLAGAAQDKQPEEVEAETGVVDDVTVETIEGEVVVIPMEDCGDDGRDSVVEEAAAVKIQSVFRSYLARKALKALRGLVKLQALVRCHLVRKQATATLRCMQALITAQARARAQRIRSGEDGTEMEENIKIVEMDRGDFISNINSRDSYSILSQQQIIDDRMDNRMSTYYSPQQVYLKQQDYQQYSPAPSAITELSPRTCSGHFEDYSFATAQSSPQCYSAVSRPDPSRTPFSFPQPDFTETMSYDFPLYPNYMANTQSSKAKVRSQSAPKQRPELERQPSRGRRPSVEGRNIPRGAKMQRSSSHVGSNPQKYNYPWSVKLDKSSVSLRDSECGSTCSMATNAYYCRSVVSYDVTKMLKSFYFNANSTRMSDNGLVHRSIEHSEEQFCSKIA</sequence>
<feature type="compositionally biased region" description="Polar residues" evidence="4">
    <location>
        <begin position="303"/>
        <end position="315"/>
    </location>
</feature>
<dbReference type="PANTHER" id="PTHR32295">
    <property type="entry name" value="IQ-DOMAIN 5-RELATED"/>
    <property type="match status" value="1"/>
</dbReference>
<dbReference type="Gene3D" id="1.20.5.190">
    <property type="match status" value="1"/>
</dbReference>
<feature type="compositionally biased region" description="Polar residues" evidence="4">
    <location>
        <begin position="345"/>
        <end position="356"/>
    </location>
</feature>
<dbReference type="Pfam" id="PF00612">
    <property type="entry name" value="IQ"/>
    <property type="match status" value="2"/>
</dbReference>
<dbReference type="AlphaFoldDB" id="A0A803NCA7"/>
<reference evidence="6" key="2">
    <citation type="submission" date="2021-03" db="UniProtKB">
        <authorList>
            <consortium name="EnsemblPlants"/>
        </authorList>
    </citation>
    <scope>IDENTIFICATION</scope>
</reference>
<keyword evidence="7" id="KW-1185">Reference proteome</keyword>
<dbReference type="Pfam" id="PF13178">
    <property type="entry name" value="DUF4005"/>
    <property type="match status" value="1"/>
</dbReference>
<keyword evidence="1" id="KW-0112">Calmodulin-binding</keyword>
<dbReference type="CDD" id="cd23767">
    <property type="entry name" value="IQCD"/>
    <property type="match status" value="1"/>
</dbReference>
<dbReference type="EnsemblPlants" id="AUR62043724-RA">
    <property type="protein sequence ID" value="AUR62043724-RA:cds"/>
    <property type="gene ID" value="AUR62043724"/>
</dbReference>
<evidence type="ECO:0000313" key="6">
    <source>
        <dbReference type="EnsemblPlants" id="AUR62043724-RA:cds"/>
    </source>
</evidence>
<dbReference type="Gramene" id="AUR62043724-RA">
    <property type="protein sequence ID" value="AUR62043724-RA:cds"/>
    <property type="gene ID" value="AUR62043724"/>
</dbReference>
<protein>
    <recommendedName>
        <fullName evidence="5">DUF4005 domain-containing protein</fullName>
    </recommendedName>
</protein>